<dbReference type="InterPro" id="IPR039353">
    <property type="entry name" value="TF_Adf1"/>
</dbReference>
<name>A0A8S3W2X6_PARAO</name>
<proteinExistence type="predicted"/>
<dbReference type="EMBL" id="CAJQZP010000088">
    <property type="protein sequence ID" value="CAG4937999.1"/>
    <property type="molecule type" value="Genomic_DNA"/>
</dbReference>
<comment type="caution">
    <text evidence="2">The sequence shown here is derived from an EMBL/GenBank/DDBJ whole genome shotgun (WGS) entry which is preliminary data.</text>
</comment>
<dbReference type="SMART" id="SM00595">
    <property type="entry name" value="MADF"/>
    <property type="match status" value="1"/>
</dbReference>
<dbReference type="Proteomes" id="UP000691718">
    <property type="component" value="Unassembled WGS sequence"/>
</dbReference>
<sequence>MGTEKLIMLVRVRRFLYDAKDNDYKHRGKVAEAWLEIAREMGNENGKQWATKWKSLRDNYKKFKKSTETANLSAYQNTKNGRGQISCAF</sequence>
<dbReference type="GO" id="GO:0006357">
    <property type="term" value="P:regulation of transcription by RNA polymerase II"/>
    <property type="evidence" value="ECO:0007669"/>
    <property type="project" value="TreeGrafter"/>
</dbReference>
<organism evidence="2 3">
    <name type="scientific">Parnassius apollo</name>
    <name type="common">Apollo butterfly</name>
    <name type="synonym">Papilio apollo</name>
    <dbReference type="NCBI Taxonomy" id="110799"/>
    <lineage>
        <taxon>Eukaryota</taxon>
        <taxon>Metazoa</taxon>
        <taxon>Ecdysozoa</taxon>
        <taxon>Arthropoda</taxon>
        <taxon>Hexapoda</taxon>
        <taxon>Insecta</taxon>
        <taxon>Pterygota</taxon>
        <taxon>Neoptera</taxon>
        <taxon>Endopterygota</taxon>
        <taxon>Lepidoptera</taxon>
        <taxon>Glossata</taxon>
        <taxon>Ditrysia</taxon>
        <taxon>Papilionoidea</taxon>
        <taxon>Papilionidae</taxon>
        <taxon>Parnassiinae</taxon>
        <taxon>Parnassini</taxon>
        <taxon>Parnassius</taxon>
        <taxon>Parnassius</taxon>
    </lineage>
</organism>
<evidence type="ECO:0000313" key="2">
    <source>
        <dbReference type="EMBL" id="CAG4937999.1"/>
    </source>
</evidence>
<dbReference type="GO" id="GO:0005634">
    <property type="term" value="C:nucleus"/>
    <property type="evidence" value="ECO:0007669"/>
    <property type="project" value="TreeGrafter"/>
</dbReference>
<dbReference type="InterPro" id="IPR006578">
    <property type="entry name" value="MADF-dom"/>
</dbReference>
<dbReference type="PANTHER" id="PTHR12243:SF67">
    <property type="entry name" value="COREPRESSOR OF PANGOLIN, ISOFORM A-RELATED"/>
    <property type="match status" value="1"/>
</dbReference>
<evidence type="ECO:0000259" key="1">
    <source>
        <dbReference type="PROSITE" id="PS51029"/>
    </source>
</evidence>
<reference evidence="2" key="1">
    <citation type="submission" date="2021-04" db="EMBL/GenBank/DDBJ databases">
        <authorList>
            <person name="Tunstrom K."/>
        </authorList>
    </citation>
    <scope>NUCLEOTIDE SEQUENCE</scope>
</reference>
<dbReference type="PROSITE" id="PS51029">
    <property type="entry name" value="MADF"/>
    <property type="match status" value="1"/>
</dbReference>
<dbReference type="GO" id="GO:0005667">
    <property type="term" value="C:transcription regulator complex"/>
    <property type="evidence" value="ECO:0007669"/>
    <property type="project" value="TreeGrafter"/>
</dbReference>
<accession>A0A8S3W2X6</accession>
<gene>
    <name evidence="2" type="ORF">PAPOLLO_LOCUS1545</name>
</gene>
<protein>
    <submittedName>
        <fullName evidence="2">(apollo) hypothetical protein</fullName>
    </submittedName>
</protein>
<dbReference type="Pfam" id="PF10545">
    <property type="entry name" value="MADF_DNA_bdg"/>
    <property type="match status" value="1"/>
</dbReference>
<feature type="domain" description="MADF" evidence="1">
    <location>
        <begin position="5"/>
        <end position="89"/>
    </location>
</feature>
<evidence type="ECO:0000313" key="3">
    <source>
        <dbReference type="Proteomes" id="UP000691718"/>
    </source>
</evidence>
<dbReference type="AlphaFoldDB" id="A0A8S3W2X6"/>
<dbReference type="PANTHER" id="PTHR12243">
    <property type="entry name" value="MADF DOMAIN TRANSCRIPTION FACTOR"/>
    <property type="match status" value="1"/>
</dbReference>
<keyword evidence="3" id="KW-1185">Reference proteome</keyword>
<dbReference type="OrthoDB" id="6081971at2759"/>